<sequence length="174" mass="18559">MNGFAHDIVLRRQAQERGEMALAQDVETYLSGVSAPALSAEAVAVWIEQARRLARGIDWVAWGGSGMPLTGRALAAHAESAAQILRTAGWNPDITAGRSLRDALIYAERIDTDGLLSMDTRLAVAGIIALLVRAATGAPYAYYESWDAHPGRTVDQVLNVLAAAAAFARRYGPA</sequence>
<gene>
    <name evidence="1" type="ORF">ACFP3J_26865</name>
</gene>
<evidence type="ECO:0000313" key="2">
    <source>
        <dbReference type="Proteomes" id="UP001596065"/>
    </source>
</evidence>
<dbReference type="Pfam" id="PF19698">
    <property type="entry name" value="DUF6197"/>
    <property type="match status" value="1"/>
</dbReference>
<keyword evidence="2" id="KW-1185">Reference proteome</keyword>
<comment type="caution">
    <text evidence="1">The sequence shown here is derived from an EMBL/GenBank/DDBJ whole genome shotgun (WGS) entry which is preliminary data.</text>
</comment>
<evidence type="ECO:0000313" key="1">
    <source>
        <dbReference type="EMBL" id="MFC5659081.1"/>
    </source>
</evidence>
<dbReference type="RefSeq" id="WP_344347676.1">
    <property type="nucleotide sequence ID" value="NZ_BAAASM010000012.1"/>
</dbReference>
<protein>
    <submittedName>
        <fullName evidence="1">Uncharacterized protein</fullName>
    </submittedName>
</protein>
<dbReference type="InterPro" id="IPR045677">
    <property type="entry name" value="DUF6197"/>
</dbReference>
<accession>A0ABW0WQD9</accession>
<proteinExistence type="predicted"/>
<dbReference type="Proteomes" id="UP001596065">
    <property type="component" value="Unassembled WGS sequence"/>
</dbReference>
<reference evidence="2" key="1">
    <citation type="journal article" date="2019" name="Int. J. Syst. Evol. Microbiol.">
        <title>The Global Catalogue of Microorganisms (GCM) 10K type strain sequencing project: providing services to taxonomists for standard genome sequencing and annotation.</title>
        <authorList>
            <consortium name="The Broad Institute Genomics Platform"/>
            <consortium name="The Broad Institute Genome Sequencing Center for Infectious Disease"/>
            <person name="Wu L."/>
            <person name="Ma J."/>
        </authorList>
    </citation>
    <scope>NUCLEOTIDE SEQUENCE [LARGE SCALE GENOMIC DNA]</scope>
    <source>
        <strain evidence="2">KCTC 5701</strain>
    </source>
</reference>
<organism evidence="1 2">
    <name type="scientific">Streptomyces nogalater</name>
    <dbReference type="NCBI Taxonomy" id="38314"/>
    <lineage>
        <taxon>Bacteria</taxon>
        <taxon>Bacillati</taxon>
        <taxon>Actinomycetota</taxon>
        <taxon>Actinomycetes</taxon>
        <taxon>Kitasatosporales</taxon>
        <taxon>Streptomycetaceae</taxon>
        <taxon>Streptomyces</taxon>
    </lineage>
</organism>
<name>A0ABW0WQD9_STRNO</name>
<dbReference type="EMBL" id="JBHSOE010000056">
    <property type="protein sequence ID" value="MFC5659081.1"/>
    <property type="molecule type" value="Genomic_DNA"/>
</dbReference>